<keyword evidence="8" id="KW-0282">Flagellum</keyword>
<dbReference type="AlphaFoldDB" id="A0A517U3B5"/>
<evidence type="ECO:0000256" key="4">
    <source>
        <dbReference type="ARBA" id="ARBA00022989"/>
    </source>
</evidence>
<comment type="subcellular location">
    <subcellularLocation>
        <location evidence="1">Cell membrane</location>
    </subcellularLocation>
</comment>
<dbReference type="RefSeq" id="WP_168207055.1">
    <property type="nucleotide sequence ID" value="NZ_CP036339.1"/>
</dbReference>
<gene>
    <name evidence="8" type="ORF">I41_43240</name>
</gene>
<feature type="compositionally biased region" description="Low complexity" evidence="6">
    <location>
        <begin position="32"/>
        <end position="54"/>
    </location>
</feature>
<dbReference type="Proteomes" id="UP000317909">
    <property type="component" value="Chromosome"/>
</dbReference>
<evidence type="ECO:0000256" key="1">
    <source>
        <dbReference type="ARBA" id="ARBA00004236"/>
    </source>
</evidence>
<evidence type="ECO:0000313" key="9">
    <source>
        <dbReference type="Proteomes" id="UP000317909"/>
    </source>
</evidence>
<dbReference type="InterPro" id="IPR022781">
    <property type="entry name" value="Flagellar_biosynth_FliO"/>
</dbReference>
<evidence type="ECO:0000256" key="2">
    <source>
        <dbReference type="ARBA" id="ARBA00022475"/>
    </source>
</evidence>
<keyword evidence="8" id="KW-0966">Cell projection</keyword>
<feature type="region of interest" description="Disordered" evidence="6">
    <location>
        <begin position="136"/>
        <end position="170"/>
    </location>
</feature>
<dbReference type="EMBL" id="CP036339">
    <property type="protein sequence ID" value="QDT75115.1"/>
    <property type="molecule type" value="Genomic_DNA"/>
</dbReference>
<dbReference type="Pfam" id="PF04347">
    <property type="entry name" value="FliO"/>
    <property type="match status" value="1"/>
</dbReference>
<feature type="transmembrane region" description="Helical" evidence="7">
    <location>
        <begin position="226"/>
        <end position="247"/>
    </location>
</feature>
<dbReference type="GO" id="GO:0044781">
    <property type="term" value="P:bacterial-type flagellum organization"/>
    <property type="evidence" value="ECO:0007669"/>
    <property type="project" value="InterPro"/>
</dbReference>
<keyword evidence="2" id="KW-1003">Cell membrane</keyword>
<reference evidence="8 9" key="1">
    <citation type="submission" date="2019-02" db="EMBL/GenBank/DDBJ databases">
        <title>Deep-cultivation of Planctomycetes and their phenomic and genomic characterization uncovers novel biology.</title>
        <authorList>
            <person name="Wiegand S."/>
            <person name="Jogler M."/>
            <person name="Boedeker C."/>
            <person name="Pinto D."/>
            <person name="Vollmers J."/>
            <person name="Rivas-Marin E."/>
            <person name="Kohn T."/>
            <person name="Peeters S.H."/>
            <person name="Heuer A."/>
            <person name="Rast P."/>
            <person name="Oberbeckmann S."/>
            <person name="Bunk B."/>
            <person name="Jeske O."/>
            <person name="Meyerdierks A."/>
            <person name="Storesund J.E."/>
            <person name="Kallscheuer N."/>
            <person name="Luecker S."/>
            <person name="Lage O.M."/>
            <person name="Pohl T."/>
            <person name="Merkel B.J."/>
            <person name="Hornburger P."/>
            <person name="Mueller R.-W."/>
            <person name="Bruemmer F."/>
            <person name="Labrenz M."/>
            <person name="Spormann A.M."/>
            <person name="Op den Camp H."/>
            <person name="Overmann J."/>
            <person name="Amann R."/>
            <person name="Jetten M.S.M."/>
            <person name="Mascher T."/>
            <person name="Medema M.H."/>
            <person name="Devos D.P."/>
            <person name="Kaster A.-K."/>
            <person name="Ovreas L."/>
            <person name="Rohde M."/>
            <person name="Galperin M.Y."/>
            <person name="Jogler C."/>
        </authorList>
    </citation>
    <scope>NUCLEOTIDE SEQUENCE [LARGE SCALE GENOMIC DNA]</scope>
    <source>
        <strain evidence="8 9">I41</strain>
    </source>
</reference>
<protein>
    <submittedName>
        <fullName evidence="8">Flagellar biosynthesis protein, FliO</fullName>
    </submittedName>
</protein>
<keyword evidence="5 7" id="KW-0472">Membrane</keyword>
<feature type="region of interest" description="Disordered" evidence="6">
    <location>
        <begin position="32"/>
        <end position="118"/>
    </location>
</feature>
<keyword evidence="9" id="KW-1185">Reference proteome</keyword>
<keyword evidence="8" id="KW-0969">Cilium</keyword>
<evidence type="ECO:0000256" key="3">
    <source>
        <dbReference type="ARBA" id="ARBA00022692"/>
    </source>
</evidence>
<dbReference type="GO" id="GO:0016020">
    <property type="term" value="C:membrane"/>
    <property type="evidence" value="ECO:0007669"/>
    <property type="project" value="InterPro"/>
</dbReference>
<evidence type="ECO:0000256" key="7">
    <source>
        <dbReference type="SAM" id="Phobius"/>
    </source>
</evidence>
<keyword evidence="4 7" id="KW-1133">Transmembrane helix</keyword>
<accession>A0A517U3B5</accession>
<organism evidence="8 9">
    <name type="scientific">Lacipirellula limnantheis</name>
    <dbReference type="NCBI Taxonomy" id="2528024"/>
    <lineage>
        <taxon>Bacteria</taxon>
        <taxon>Pseudomonadati</taxon>
        <taxon>Planctomycetota</taxon>
        <taxon>Planctomycetia</taxon>
        <taxon>Pirellulales</taxon>
        <taxon>Lacipirellulaceae</taxon>
        <taxon>Lacipirellula</taxon>
    </lineage>
</organism>
<keyword evidence="3 7" id="KW-0812">Transmembrane</keyword>
<evidence type="ECO:0000256" key="5">
    <source>
        <dbReference type="ARBA" id="ARBA00023136"/>
    </source>
</evidence>
<sequence precursor="true">MAVAWGGFIAAALGESSAGPADDEILLSYRRAGASDSASSAVSPNGGGAASAPALGENRLRPSNEPAPPSIPAYQFGAVTPPAPAGNSGDAGNAMTGAPSTDARDATPPAGPTEESAPAMMPRYGEVMQAVHDAPTATDAGENSPEQPIAAADVQQPAEPQQTPEASAPLPGVALPLSAAAAPAADESRHLAPRTKPFMVSTGDGQSLADGIKSRLPDSFSKLDSLTTAGAGLAIVVGLFFVCMWLLRRSGGTKHGGLLPNEAFAVLGRAPLTPQSVAQLLRVGNKLVLVAVSADGIQPLTEVIDPIEVDRLTGVCASGRGHGPAAEFQQVLAQLAREPAQGFLGAEAANGRGRRRA</sequence>
<evidence type="ECO:0000313" key="8">
    <source>
        <dbReference type="EMBL" id="QDT75115.1"/>
    </source>
</evidence>
<dbReference type="KEGG" id="llh:I41_43240"/>
<evidence type="ECO:0000256" key="6">
    <source>
        <dbReference type="SAM" id="MobiDB-lite"/>
    </source>
</evidence>
<name>A0A517U3B5_9BACT</name>
<proteinExistence type="predicted"/>
<feature type="compositionally biased region" description="Low complexity" evidence="6">
    <location>
        <begin position="155"/>
        <end position="170"/>
    </location>
</feature>